<dbReference type="Gene3D" id="3.20.20.450">
    <property type="entry name" value="EAL domain"/>
    <property type="match status" value="1"/>
</dbReference>
<dbReference type="PANTHER" id="PTHR33121:SF70">
    <property type="entry name" value="SIGNALING PROTEIN YKOW"/>
    <property type="match status" value="1"/>
</dbReference>
<dbReference type="SUPFAM" id="SSF55073">
    <property type="entry name" value="Nucleotide cyclase"/>
    <property type="match status" value="2"/>
</dbReference>
<dbReference type="Pfam" id="PF00990">
    <property type="entry name" value="GGDEF"/>
    <property type="match status" value="2"/>
</dbReference>
<accession>A0ABS8DCK2</accession>
<dbReference type="EMBL" id="JAJCIS010000001">
    <property type="protein sequence ID" value="MCB7386130.1"/>
    <property type="molecule type" value="Genomic_DNA"/>
</dbReference>
<feature type="domain" description="GGDEF" evidence="3">
    <location>
        <begin position="207"/>
        <end position="337"/>
    </location>
</feature>
<dbReference type="PANTHER" id="PTHR33121">
    <property type="entry name" value="CYCLIC DI-GMP PHOSPHODIESTERASE PDEF"/>
    <property type="match status" value="1"/>
</dbReference>
<feature type="domain" description="GGDEF" evidence="3">
    <location>
        <begin position="786"/>
        <end position="906"/>
    </location>
</feature>
<dbReference type="InterPro" id="IPR029787">
    <property type="entry name" value="Nucleotide_cyclase"/>
</dbReference>
<feature type="transmembrane region" description="Helical" evidence="1">
    <location>
        <begin position="12"/>
        <end position="30"/>
    </location>
</feature>
<evidence type="ECO:0000259" key="2">
    <source>
        <dbReference type="PROSITE" id="PS50883"/>
    </source>
</evidence>
<keyword evidence="1" id="KW-1133">Transmembrane helix</keyword>
<proteinExistence type="predicted"/>
<dbReference type="RefSeq" id="WP_066732318.1">
    <property type="nucleotide sequence ID" value="NZ_JAJCIQ010000001.1"/>
</dbReference>
<dbReference type="Gene3D" id="3.30.70.270">
    <property type="match status" value="2"/>
</dbReference>
<dbReference type="InterPro" id="IPR001633">
    <property type="entry name" value="EAL_dom"/>
</dbReference>
<dbReference type="Pfam" id="PF00563">
    <property type="entry name" value="EAL"/>
    <property type="match status" value="1"/>
</dbReference>
<keyword evidence="1" id="KW-0812">Transmembrane</keyword>
<dbReference type="CDD" id="cd01949">
    <property type="entry name" value="GGDEF"/>
    <property type="match status" value="2"/>
</dbReference>
<dbReference type="SUPFAM" id="SSF141868">
    <property type="entry name" value="EAL domain-like"/>
    <property type="match status" value="1"/>
</dbReference>
<dbReference type="InterPro" id="IPR035919">
    <property type="entry name" value="EAL_sf"/>
</dbReference>
<keyword evidence="1" id="KW-0472">Membrane</keyword>
<organism evidence="4 5">
    <name type="scientific">Bariatricus massiliensis</name>
    <dbReference type="NCBI Taxonomy" id="1745713"/>
    <lineage>
        <taxon>Bacteria</taxon>
        <taxon>Bacillati</taxon>
        <taxon>Bacillota</taxon>
        <taxon>Clostridia</taxon>
        <taxon>Lachnospirales</taxon>
        <taxon>Lachnospiraceae</taxon>
        <taxon>Bariatricus</taxon>
    </lineage>
</organism>
<gene>
    <name evidence="4" type="ORF">LIZ65_02415</name>
</gene>
<dbReference type="Proteomes" id="UP001299546">
    <property type="component" value="Unassembled WGS sequence"/>
</dbReference>
<evidence type="ECO:0000256" key="1">
    <source>
        <dbReference type="SAM" id="Phobius"/>
    </source>
</evidence>
<keyword evidence="5" id="KW-1185">Reference proteome</keyword>
<protein>
    <submittedName>
        <fullName evidence="4">EAL domain-containing protein</fullName>
    </submittedName>
</protein>
<comment type="caution">
    <text evidence="4">The sequence shown here is derived from an EMBL/GenBank/DDBJ whole genome shotgun (WGS) entry which is preliminary data.</text>
</comment>
<feature type="transmembrane region" description="Helical" evidence="1">
    <location>
        <begin position="146"/>
        <end position="167"/>
    </location>
</feature>
<feature type="domain" description="EAL" evidence="2">
    <location>
        <begin position="346"/>
        <end position="600"/>
    </location>
</feature>
<reference evidence="4 5" key="1">
    <citation type="submission" date="2021-10" db="EMBL/GenBank/DDBJ databases">
        <title>Collection of gut derived symbiotic bacterial strains cultured from healthy donors.</title>
        <authorList>
            <person name="Lin H."/>
            <person name="Littmann E."/>
            <person name="Kohout C."/>
            <person name="Pamer E.G."/>
        </authorList>
    </citation>
    <scope>NUCLEOTIDE SEQUENCE [LARGE SCALE GENOMIC DNA]</scope>
    <source>
        <strain evidence="4 5">DFI.1.165</strain>
    </source>
</reference>
<evidence type="ECO:0000259" key="3">
    <source>
        <dbReference type="PROSITE" id="PS50887"/>
    </source>
</evidence>
<dbReference type="PROSITE" id="PS50883">
    <property type="entry name" value="EAL"/>
    <property type="match status" value="1"/>
</dbReference>
<sequence>MRTKRGFQLYTGMWLLAVLLLVVMLLWNVGDARIINYSGLVRGATQRLVKEEMNSKPDDELIVRLDGIIYDLQTGRGDYNLAKNNDKVFQKQLSELNQIWKEIKDEISAVRSGNTSNERLYDLSQEHFELADQLVLQAEKNSNHKLISFISVYFVILLLSIVVFVIVNNRNQKNLKTAAFTDKLTGLQNRAGFEAAASNLLRQQSKRKFVIVAFDIDNFKVINDSVGYIQGDELLCALASTLKSWKDENYQCARLDADDFILMAEAKDSLIPELQDILEHTTKAQGFLEPFGDVGFTYGVYQIQNNTELIKTIMDKAKMAHKAAKAAANQSLVWYDEHLLEKLTQERRLKELLQHALVNQEFELYLQPRVELSERRIVGAEALVRWELPGQGTLYPDSFIPLFEENGSIANLDFYMLKKVCSYLHERRELGRELFPVSVNFSRVTLYQQAFYETFHSIVDQYKIPYDCIEIEVTESAFNDIADSVLEMLNKLDEEGFPIAMDDFGSGYSNMNLLGSLPLQIIKLDKVFLQETDIHDRVKGIIICAVELAHTMGVQIVCEGAESEQHVSFLQEIGCDFAQGYYFTKPIPQKAFDQKYPVFEKRIPLPPRHMTRSGISMVPNWEKRSKRMFEEVLAETYPGFLSLRNEQHQIVYLNQNFRDWIAKYTDVDPLGKTNIDLAAIVPENVADTFMQCHDGSLDLQKDETNLTGVKKLLEFKGAAGTNEPSQYFDALKYWVVLDGAKYIFTVAYDVTELYQEDMFNLQNALTDSLTGAQNRRYLETHFEQFHGHYAAIFDLDHFKAVNDLEGHIMGDKILRDFVNFIREQISGVMAMIRLGGDEFLAIFQSGETADAILESLKQARSRYEAARVQHSSLSFSMGVSLLGEQMDAALDELDKLMYEDKHRNHT</sequence>
<dbReference type="InterPro" id="IPR043128">
    <property type="entry name" value="Rev_trsase/Diguanyl_cyclase"/>
</dbReference>
<name>A0ABS8DCK2_9FIRM</name>
<evidence type="ECO:0000313" key="4">
    <source>
        <dbReference type="EMBL" id="MCB7386130.1"/>
    </source>
</evidence>
<dbReference type="InterPro" id="IPR000160">
    <property type="entry name" value="GGDEF_dom"/>
</dbReference>
<evidence type="ECO:0000313" key="5">
    <source>
        <dbReference type="Proteomes" id="UP001299546"/>
    </source>
</evidence>
<dbReference type="PROSITE" id="PS50887">
    <property type="entry name" value="GGDEF"/>
    <property type="match status" value="2"/>
</dbReference>
<dbReference type="SMART" id="SM00052">
    <property type="entry name" value="EAL"/>
    <property type="match status" value="1"/>
</dbReference>
<dbReference type="CDD" id="cd01948">
    <property type="entry name" value="EAL"/>
    <property type="match status" value="1"/>
</dbReference>
<dbReference type="NCBIfam" id="TIGR00254">
    <property type="entry name" value="GGDEF"/>
    <property type="match status" value="2"/>
</dbReference>
<dbReference type="SMART" id="SM00267">
    <property type="entry name" value="GGDEF"/>
    <property type="match status" value="2"/>
</dbReference>
<dbReference type="InterPro" id="IPR050706">
    <property type="entry name" value="Cyclic-di-GMP_PDE-like"/>
</dbReference>